<keyword evidence="3" id="KW-1185">Reference proteome</keyword>
<keyword evidence="1" id="KW-0812">Transmembrane</keyword>
<dbReference type="GO" id="GO:0008168">
    <property type="term" value="F:methyltransferase activity"/>
    <property type="evidence" value="ECO:0007669"/>
    <property type="project" value="UniProtKB-KW"/>
</dbReference>
<sequence>MTETPSPSTQPSRPDRVLVTVLRRMGWWLLALGTGLALFFGVLSWQRIGAMQEQLARQSAEAMSVSMEARVLAKQAITLAQDVHSRAAVFESRLGEVSVQRVRLEELLDNLSRSREENLLVDLDATLRLAQQQAQWTGSVEPLLAALQTAARRTKRAAQPRLAGLERAIAADIDQVRSTAFSDTPGLLSLMDELARMVDGLMLANAVPPDDTATVTPRPAVDTTGQSWWKRGMLAVADELRSLVRIHRVDSADAALLSPQQAFFVRENFKLKILNARLCLLSRQDRAAVADLQEAQALLRKYFDAQSRKTRATSELLQRLLTRMRYLQLPGIEGTFTALAAVTPMR</sequence>
<dbReference type="GO" id="GO:0032259">
    <property type="term" value="P:methylation"/>
    <property type="evidence" value="ECO:0007669"/>
    <property type="project" value="UniProtKB-KW"/>
</dbReference>
<evidence type="ECO:0000313" key="3">
    <source>
        <dbReference type="Proteomes" id="UP000017184"/>
    </source>
</evidence>
<keyword evidence="2" id="KW-0489">Methyltransferase</keyword>
<dbReference type="EMBL" id="CP004885">
    <property type="protein sequence ID" value="AGX87836.1"/>
    <property type="molecule type" value="Genomic_DNA"/>
</dbReference>
<feature type="transmembrane region" description="Helical" evidence="1">
    <location>
        <begin position="25"/>
        <end position="45"/>
    </location>
</feature>
<dbReference type="PANTHER" id="PTHR38043:SF1">
    <property type="entry name" value="PROTEIN HEMX"/>
    <property type="match status" value="1"/>
</dbReference>
<dbReference type="PANTHER" id="PTHR38043">
    <property type="entry name" value="PROTEIN HEMX"/>
    <property type="match status" value="1"/>
</dbReference>
<name>U5N8I5_9BURK</name>
<dbReference type="OrthoDB" id="9787650at2"/>
<dbReference type="InterPro" id="IPR007470">
    <property type="entry name" value="HemX"/>
</dbReference>
<gene>
    <name evidence="2" type="primary">hemX</name>
    <name evidence="2" type="ORF">Cenrod_1752</name>
</gene>
<keyword evidence="1" id="KW-0472">Membrane</keyword>
<protein>
    <submittedName>
        <fullName evidence="2">Uroporphyrin-III C-methyltransferase</fullName>
    </submittedName>
</protein>
<dbReference type="HOGENOM" id="CLU_036381_0_0_4"/>
<keyword evidence="2" id="KW-0808">Transferase</keyword>
<dbReference type="KEGG" id="cbx:Cenrod_1752"/>
<reference evidence="2 3" key="1">
    <citation type="journal article" date="2013" name="Genome Biol.">
        <title>Genomic analysis reveals key aspects of prokaryotic symbiosis in the phototrophic consortium "Chlorochromatium aggregatum".</title>
        <authorList>
            <person name="Liu Z."/>
            <person name="Muller J."/>
            <person name="Li T."/>
            <person name="Alvey R.M."/>
            <person name="Vogl K."/>
            <person name="Frigaard N.U."/>
            <person name="Rockwell N.C."/>
            <person name="Boyd E.S."/>
            <person name="Tomsho L.P."/>
            <person name="Schuster S.C."/>
            <person name="Henke P."/>
            <person name="Rohde M."/>
            <person name="Overmann J."/>
            <person name="Bryant D.A."/>
        </authorList>
    </citation>
    <scope>NUCLEOTIDE SEQUENCE [LARGE SCALE GENOMIC DNA]</scope>
    <source>
        <strain evidence="2">CR</strain>
    </source>
</reference>
<organism evidence="2 3">
    <name type="scientific">Candidatus Symbiobacter mobilis CR</name>
    <dbReference type="NCBI Taxonomy" id="946483"/>
    <lineage>
        <taxon>Bacteria</taxon>
        <taxon>Pseudomonadati</taxon>
        <taxon>Pseudomonadota</taxon>
        <taxon>Betaproteobacteria</taxon>
        <taxon>Burkholderiales</taxon>
        <taxon>Comamonadaceae</taxon>
    </lineage>
</organism>
<dbReference type="STRING" id="946483.Cenrod_1752"/>
<dbReference type="AlphaFoldDB" id="U5N8I5"/>
<evidence type="ECO:0000256" key="1">
    <source>
        <dbReference type="SAM" id="Phobius"/>
    </source>
</evidence>
<keyword evidence="1" id="KW-1133">Transmembrane helix</keyword>
<dbReference type="RefSeq" id="WP_022774083.1">
    <property type="nucleotide sequence ID" value="NC_022576.1"/>
</dbReference>
<evidence type="ECO:0000313" key="2">
    <source>
        <dbReference type="EMBL" id="AGX87836.1"/>
    </source>
</evidence>
<dbReference type="eggNOG" id="COG2959">
    <property type="taxonomic scope" value="Bacteria"/>
</dbReference>
<proteinExistence type="predicted"/>
<dbReference type="Proteomes" id="UP000017184">
    <property type="component" value="Chromosome"/>
</dbReference>
<accession>U5N8I5</accession>
<dbReference type="Pfam" id="PF04375">
    <property type="entry name" value="HemX"/>
    <property type="match status" value="1"/>
</dbReference>